<evidence type="ECO:0000313" key="3">
    <source>
        <dbReference type="EMBL" id="CAK1582465.1"/>
    </source>
</evidence>
<accession>A0AAV1KI26</accession>
<feature type="compositionally biased region" description="Low complexity" evidence="1">
    <location>
        <begin position="395"/>
        <end position="447"/>
    </location>
</feature>
<protein>
    <submittedName>
        <fullName evidence="3">Uncharacterized protein</fullName>
    </submittedName>
</protein>
<feature type="region of interest" description="Disordered" evidence="1">
    <location>
        <begin position="295"/>
        <end position="319"/>
    </location>
</feature>
<proteinExistence type="predicted"/>
<organism evidence="3 4">
    <name type="scientific">Parnassius mnemosyne</name>
    <name type="common">clouded apollo</name>
    <dbReference type="NCBI Taxonomy" id="213953"/>
    <lineage>
        <taxon>Eukaryota</taxon>
        <taxon>Metazoa</taxon>
        <taxon>Ecdysozoa</taxon>
        <taxon>Arthropoda</taxon>
        <taxon>Hexapoda</taxon>
        <taxon>Insecta</taxon>
        <taxon>Pterygota</taxon>
        <taxon>Neoptera</taxon>
        <taxon>Endopterygota</taxon>
        <taxon>Lepidoptera</taxon>
        <taxon>Glossata</taxon>
        <taxon>Ditrysia</taxon>
        <taxon>Papilionoidea</taxon>
        <taxon>Papilionidae</taxon>
        <taxon>Parnassiinae</taxon>
        <taxon>Parnassini</taxon>
        <taxon>Parnassius</taxon>
        <taxon>Driopa</taxon>
    </lineage>
</organism>
<feature type="region of interest" description="Disordered" evidence="1">
    <location>
        <begin position="373"/>
        <end position="468"/>
    </location>
</feature>
<keyword evidence="4" id="KW-1185">Reference proteome</keyword>
<feature type="region of interest" description="Disordered" evidence="1">
    <location>
        <begin position="245"/>
        <end position="277"/>
    </location>
</feature>
<gene>
    <name evidence="3" type="ORF">PARMNEM_LOCUS3983</name>
</gene>
<name>A0AAV1KI26_9NEOP</name>
<feature type="region of interest" description="Disordered" evidence="1">
    <location>
        <begin position="482"/>
        <end position="577"/>
    </location>
</feature>
<feature type="signal peptide" evidence="2">
    <location>
        <begin position="1"/>
        <end position="17"/>
    </location>
</feature>
<feature type="chain" id="PRO_5043382094" evidence="2">
    <location>
        <begin position="18"/>
        <end position="577"/>
    </location>
</feature>
<dbReference type="EMBL" id="CAVLGL010000046">
    <property type="protein sequence ID" value="CAK1582465.1"/>
    <property type="molecule type" value="Genomic_DNA"/>
</dbReference>
<keyword evidence="2" id="KW-0732">Signal</keyword>
<evidence type="ECO:0000313" key="4">
    <source>
        <dbReference type="Proteomes" id="UP001314205"/>
    </source>
</evidence>
<comment type="caution">
    <text evidence="3">The sequence shown here is derived from an EMBL/GenBank/DDBJ whole genome shotgun (WGS) entry which is preliminary data.</text>
</comment>
<feature type="compositionally biased region" description="Basic and acidic residues" evidence="1">
    <location>
        <begin position="541"/>
        <end position="577"/>
    </location>
</feature>
<reference evidence="3 4" key="1">
    <citation type="submission" date="2023-11" db="EMBL/GenBank/DDBJ databases">
        <authorList>
            <person name="Hedman E."/>
            <person name="Englund M."/>
            <person name="Stromberg M."/>
            <person name="Nyberg Akerstrom W."/>
            <person name="Nylinder S."/>
            <person name="Jareborg N."/>
            <person name="Kallberg Y."/>
            <person name="Kronander E."/>
        </authorList>
    </citation>
    <scope>NUCLEOTIDE SEQUENCE [LARGE SCALE GENOMIC DNA]</scope>
</reference>
<dbReference type="AlphaFoldDB" id="A0AAV1KI26"/>
<sequence>MRLYALIFTLAVLHARAACIPIEAEKPQADEIFKHEESKETVEQLNNVDKAENNLRNTPDVIPVAIVEDTKPAQEINENSNDYIPSDDEPSINIKRVEIDLENPGQPQRQEHETQNPEFYAERNNLVSDIRQKLLDTENVFKKSVSEVNEGFENWVPNSEHLTVIQKDIKEMQNKFLTQLSNLRQTLEAYLSPQSTKSDIEDTEYVANLRDVRNRLKVLEVNFKAGVQTLSEGVKALEAAKADGASAGAAEKPSETGSPNPAPANPSEPSTNPISQFFSTFSNAIGNAINNMQSTFQSLTNPPNQTPPVGAQSDEAATPAHPSMWEVFQTQLNQIFNGGQTSDQAQAPSDTPVNPFVQAFQSNPLIQGFINQFRPQANPTPNAAEAKPQNSQPAQTVSAPSQPVQPQSAQTLTAQSQAVQPESIQPQPESIQPQPVQPQASQETQPQPAEPPKETPAATAQIGPIRQMVENNPFVKGIVQRIQSISNPEKPRQKVPVQAPESVKPEVSVNEPISATKGHGGGGSEAGDNIDSDRAAMSVPSEEKVEKVPQKCEKDKDVDLANDKKEKEAVPLPDKTE</sequence>
<evidence type="ECO:0000256" key="2">
    <source>
        <dbReference type="SAM" id="SignalP"/>
    </source>
</evidence>
<dbReference type="Proteomes" id="UP001314205">
    <property type="component" value="Unassembled WGS sequence"/>
</dbReference>
<evidence type="ECO:0000256" key="1">
    <source>
        <dbReference type="SAM" id="MobiDB-lite"/>
    </source>
</evidence>